<feature type="compositionally biased region" description="Basic and acidic residues" evidence="2">
    <location>
        <begin position="1158"/>
        <end position="1189"/>
    </location>
</feature>
<accession>A0A1B8ZS44</accession>
<feature type="region of interest" description="Disordered" evidence="2">
    <location>
        <begin position="1155"/>
        <end position="1189"/>
    </location>
</feature>
<dbReference type="GO" id="GO:0004866">
    <property type="term" value="F:endopeptidase inhibitor activity"/>
    <property type="evidence" value="ECO:0007669"/>
    <property type="project" value="InterPro"/>
</dbReference>
<evidence type="ECO:0000313" key="6">
    <source>
        <dbReference type="Proteomes" id="UP000093432"/>
    </source>
</evidence>
<dbReference type="OrthoDB" id="9767116at2"/>
<dbReference type="PANTHER" id="PTHR40094">
    <property type="entry name" value="ALPHA-2-MACROGLOBULIN HOMOLOG"/>
    <property type="match status" value="1"/>
</dbReference>
<dbReference type="InterPro" id="IPR041246">
    <property type="entry name" value="Bact_MG10"/>
</dbReference>
<name>A0A1B8ZS44_9FLAO</name>
<gene>
    <name evidence="5" type="ORF">BBI00_08760</name>
</gene>
<dbReference type="Pfam" id="PF17973">
    <property type="entry name" value="bMG10"/>
    <property type="match status" value="1"/>
</dbReference>
<dbReference type="Pfam" id="PF00207">
    <property type="entry name" value="A2M"/>
    <property type="match status" value="1"/>
</dbReference>
<reference evidence="6" key="1">
    <citation type="submission" date="2016-07" db="EMBL/GenBank/DDBJ databases">
        <authorList>
            <person name="Florea S."/>
            <person name="Webb J.S."/>
            <person name="Jaromczyk J."/>
            <person name="Schardl C.L."/>
        </authorList>
    </citation>
    <scope>NUCLEOTIDE SEQUENCE [LARGE SCALE GENOMIC DNA]</scope>
    <source>
        <strain evidence="6">CC-VM-7</strain>
    </source>
</reference>
<dbReference type="PANTHER" id="PTHR40094:SF1">
    <property type="entry name" value="UBIQUITIN DOMAIN-CONTAINING PROTEIN"/>
    <property type="match status" value="1"/>
</dbReference>
<comment type="caution">
    <text evidence="5">The sequence shown here is derived from an EMBL/GenBank/DDBJ whole genome shotgun (WGS) entry which is preliminary data.</text>
</comment>
<protein>
    <recommendedName>
        <fullName evidence="4">Alpha-2-macroglobulin domain-containing protein</fullName>
    </recommendedName>
</protein>
<proteinExistence type="inferred from homology"/>
<dbReference type="InterPro" id="IPR002890">
    <property type="entry name" value="MG2"/>
</dbReference>
<evidence type="ECO:0000313" key="5">
    <source>
        <dbReference type="EMBL" id="OCA74414.1"/>
    </source>
</evidence>
<dbReference type="STRING" id="651561.BBI00_08760"/>
<dbReference type="InterPro" id="IPR001599">
    <property type="entry name" value="Macroglobln_a2"/>
</dbReference>
<dbReference type="RefSeq" id="WP_065398403.1">
    <property type="nucleotide sequence ID" value="NZ_MAYG01000001.1"/>
</dbReference>
<dbReference type="InterPro" id="IPR051802">
    <property type="entry name" value="YfhM-like"/>
</dbReference>
<evidence type="ECO:0000259" key="4">
    <source>
        <dbReference type="SMART" id="SM01360"/>
    </source>
</evidence>
<feature type="signal peptide" evidence="3">
    <location>
        <begin position="1"/>
        <end position="21"/>
    </location>
</feature>
<evidence type="ECO:0000256" key="2">
    <source>
        <dbReference type="SAM" id="MobiDB-lite"/>
    </source>
</evidence>
<dbReference type="Gene3D" id="2.60.40.1930">
    <property type="match status" value="1"/>
</dbReference>
<evidence type="ECO:0000256" key="3">
    <source>
        <dbReference type="SAM" id="SignalP"/>
    </source>
</evidence>
<dbReference type="SMART" id="SM01360">
    <property type="entry name" value="A2M"/>
    <property type="match status" value="1"/>
</dbReference>
<dbReference type="Pfam" id="PF01835">
    <property type="entry name" value="MG2"/>
    <property type="match status" value="1"/>
</dbReference>
<comment type="similarity">
    <text evidence="1">Belongs to the protease inhibitor I39 (alpha-2-macroglobulin) family. Bacterial alpha-2-macroglobulin subfamily.</text>
</comment>
<dbReference type="Proteomes" id="UP000093432">
    <property type="component" value="Unassembled WGS sequence"/>
</dbReference>
<feature type="domain" description="Alpha-2-macroglobulin" evidence="4">
    <location>
        <begin position="1202"/>
        <end position="1292"/>
    </location>
</feature>
<dbReference type="EMBL" id="MAYG01000001">
    <property type="protein sequence ID" value="OCA74414.1"/>
    <property type="molecule type" value="Genomic_DNA"/>
</dbReference>
<organism evidence="5 6">
    <name type="scientific">Chryseobacterium arthrosphaerae</name>
    <dbReference type="NCBI Taxonomy" id="651561"/>
    <lineage>
        <taxon>Bacteria</taxon>
        <taxon>Pseudomonadati</taxon>
        <taxon>Bacteroidota</taxon>
        <taxon>Flavobacteriia</taxon>
        <taxon>Flavobacteriales</taxon>
        <taxon>Weeksellaceae</taxon>
        <taxon>Chryseobacterium group</taxon>
        <taxon>Chryseobacterium</taxon>
    </lineage>
</organism>
<feature type="chain" id="PRO_5008621167" description="Alpha-2-macroglobulin domain-containing protein" evidence="3">
    <location>
        <begin position="22"/>
        <end position="1963"/>
    </location>
</feature>
<keyword evidence="3" id="KW-0732">Signal</keyword>
<evidence type="ECO:0000256" key="1">
    <source>
        <dbReference type="ARBA" id="ARBA00010556"/>
    </source>
</evidence>
<sequence length="1963" mass="227072">MKIISKSVLLFFAFLCIISHAQAFYEEQWKKIAESYQNGTFKSNLPLILEIQNKAVAEGNTTEIIRSLKAEFAVYKDTQDDPKNDYASVFFSKISNMNKRLKNDDLLFFKVLEVEFFENYYDLKKWDIESRMNLAEGDLSEIEEWTKLDFKNFYLKRFAELTTSEDKLRKISMEKYKDAFENERDFQFFPTLYDWKVKKNIDFLNNSYIFTKDELKENQTAILALYQNLIDFNTGNSKLYFQHQKLIYENTAKKDEKFLEKQIALVNSSIKGDYKILIVRDIVQELRRQSKFIQAVELIDKMKKEYPGSKFLTNITQQEKQIKATSVSLFFETHNEPGKPIQIVADHKNADHFVLKIYKINDVIKQLKYLNYFGYGQQYFSNEEYSKIDKTLVRTDTFTLPNKKDYFEYSTALEVEELPKGMYLGEYINGEEVSKFMFIVTSSSVVYNENKDYILVDRETGKLKPNTKLFKYDFRDYSDIDETELMIATDNLARFTSEKIGYHTYRYLYYDPAANDYNIVISPYFARSYDYYYPHTQFFLDRQIFRPGQTVYFKGISTYPDKEKKKEILIINNEQTVTLYDANSQVISSRKFTTNAFGAYNGSFVLPKDKLNGHFRIEVSGYYGANSVLGSKYFSVEEYKRPKFEITFDTIRKDYKYGETIELKGKVATFSGIPLSNTNVNYEIKRENIRQRYFWWYPYDYSNENSILGKAETNEKGEFVIKIDLKKDENKEGIQVHNYKIKTSATDINGETQAAETDVKVASVSHYLKSDEIKETFAEDELKIKVTAFNYNDISVNKNYKVKLVQLKEAGRVLRNNFEQKVQNLPVMSRNEFLKKFPHDRYDQSETLKNREILKTIIEDTKEGKELNLGKLDPGNYRLLVYNVEGKDTIKVEQEFNVWSKKRLGKNQYPFLKVVGPKGEVVRGSQAVVYAYSAIPDAFVNIYLQDGQGKKTMERKKFTNGVLAYTFPVSGEKNITKYNVQFVLASYNDVQNQYAHMIVRNEKDPLKIELTTFRDKVEPGSKEKWSVRISGRNKEKVVAEVLANMYDKSLDKFVPNTYSFEKTIIPVNVIEDYNIRNLTQTLQYDQKVKYEETKGVYIPKFDWFDKNVFYQLMLKYGLTVDTDGDGIDDMRDACPTVPGLESYEGCPRPLNRVAAEVSSERSERGRFDNDGIKDKEDKKEAAPEKQKEDLKEVKARQNLNETAFFYPDLKTDAHGNISFEFTTPEALTKWKLMFLAHTADLRTAVLEKDIITQKKLSVNPNYPRFLREGDELNFQTKISNLTDKAMSGAASLQILNAETNEDISQQFGISSAVQNFDVKDTGNSVVSWKIKTPFSKASSIIIKVVAKAGEYSDGEQIPVAVLSNRMMLTDAVPIFVKEGQTKTFTLQNLKNNTSETVENISNTLELKTNPVWEILFALPDLSTHLNITSDAIFNTWFADVVGTEIFKANPRMKAVFDEYKSADLLKSNLEKNQELKQVLLEETPWVLNAKSETEIMNRISRLFEVNAMKASINSDWKVLLQYQNGDGGFPWLPGFRSSYVSSLYILRNLGKMNDWLKGGIAEYQSGQNNMVSALIQYIDNELNTHWKENEDTPWSNFALDYLDARRYWEKEYPLKGTGANLKKAIITRADKFKITDFTFFGLHRAALIYNSYGLKAPSEKLIRYLKETSVSSETQGAYWKQNLNDWGWYESKAVNHAGAIEAINKVTPEDVNFIEESKVWLATQKETNSWGNSRTTAEIIYIFMNSGKSWTTPEADKATIIWGGQGVAPQTKTTGYLKQAVYSDKVNKKLGEVTVTKPGPGIAQGGLFWQYYENLENVKPTETYLSMTREYYKKIKTTNGEELVKITENSPLTVGDQITVRMILNTDRPMQYVHLKDMRAAGLEPVDVLSGYQYKNNLGYYQATKDASTNFYIYYMPKGKYVFEYDLVCNASGIFSSGFATLQNYYAPQMNARTKGDQLEIKK</sequence>